<organism evidence="17 18">
    <name type="scientific">Denticeps clupeoides</name>
    <name type="common">denticle herring</name>
    <dbReference type="NCBI Taxonomy" id="299321"/>
    <lineage>
        <taxon>Eukaryota</taxon>
        <taxon>Metazoa</taxon>
        <taxon>Chordata</taxon>
        <taxon>Craniata</taxon>
        <taxon>Vertebrata</taxon>
        <taxon>Euteleostomi</taxon>
        <taxon>Actinopterygii</taxon>
        <taxon>Neopterygii</taxon>
        <taxon>Teleostei</taxon>
        <taxon>Clupei</taxon>
        <taxon>Clupeiformes</taxon>
        <taxon>Denticipitoidei</taxon>
        <taxon>Denticipitidae</taxon>
        <taxon>Denticeps</taxon>
    </lineage>
</organism>
<keyword evidence="5" id="KW-0479">Metal-binding</keyword>
<keyword evidence="11 13" id="KW-0040">ANK repeat</keyword>
<keyword evidence="7 14" id="KW-0255">Endonuclease</keyword>
<dbReference type="PROSITE" id="PS52044">
    <property type="entry name" value="VLRF1"/>
    <property type="match status" value="1"/>
</dbReference>
<dbReference type="InterPro" id="IPR002110">
    <property type="entry name" value="Ankyrin_rpt"/>
</dbReference>
<evidence type="ECO:0000256" key="13">
    <source>
        <dbReference type="PROSITE-ProRule" id="PRU00023"/>
    </source>
</evidence>
<evidence type="ECO:0000313" key="18">
    <source>
        <dbReference type="Proteomes" id="UP000694580"/>
    </source>
</evidence>
<dbReference type="GO" id="GO:0008270">
    <property type="term" value="F:zinc ion binding"/>
    <property type="evidence" value="ECO:0007669"/>
    <property type="project" value="UniProtKB-KW"/>
</dbReference>
<evidence type="ECO:0000313" key="17">
    <source>
        <dbReference type="Ensembl" id="ENSDCDP00010019856.1"/>
    </source>
</evidence>
<dbReference type="Proteomes" id="UP000694580">
    <property type="component" value="Chromosome 9"/>
</dbReference>
<dbReference type="Pfam" id="PF18716">
    <property type="entry name" value="VATC"/>
    <property type="match status" value="1"/>
</dbReference>
<dbReference type="InterPro" id="IPR041175">
    <property type="entry name" value="VLRF1/Vms1"/>
</dbReference>
<dbReference type="Ensembl" id="ENSDCDT00010020993.1">
    <property type="protein sequence ID" value="ENSDCDP00010019856.1"/>
    <property type="gene ID" value="ENSDCDG00010008962.1"/>
</dbReference>
<accession>A0AAY4BIJ0</accession>
<dbReference type="GO" id="GO:0004519">
    <property type="term" value="F:endonuclease activity"/>
    <property type="evidence" value="ECO:0007669"/>
    <property type="project" value="UniProtKB-KW"/>
</dbReference>
<evidence type="ECO:0000256" key="12">
    <source>
        <dbReference type="ARBA" id="ARBA00023054"/>
    </source>
</evidence>
<feature type="repeat" description="ANK" evidence="13">
    <location>
        <begin position="508"/>
        <end position="540"/>
    </location>
</feature>
<feature type="region of interest" description="Disordered" evidence="15">
    <location>
        <begin position="580"/>
        <end position="625"/>
    </location>
</feature>
<dbReference type="GO" id="GO:0036503">
    <property type="term" value="P:ERAD pathway"/>
    <property type="evidence" value="ECO:0007669"/>
    <property type="project" value="TreeGrafter"/>
</dbReference>
<evidence type="ECO:0000256" key="9">
    <source>
        <dbReference type="ARBA" id="ARBA00022801"/>
    </source>
</evidence>
<dbReference type="SUPFAM" id="SSF48403">
    <property type="entry name" value="Ankyrin repeat"/>
    <property type="match status" value="1"/>
</dbReference>
<sequence>MSVPESRSLFDVPEDLLLVEGLQEVGDPDLQLLPHNEAVVHPPSDDGRKELGPAEVSDRMLCSACQSPFDSREEQIEHYKLDWHRFNLRQRLAGRPPVSAEDFETKTGAGDVSSISGSDSEESDSDTADRDLTSGRLSSKLVLQNAQGRYLSVHRCVLQSKKSGERGDPAAALLGTSSKSVWVVLMTGGGHFAGAVFQGKEVLQHKTFHRYTVRAKRGTAQGLRDGQNRSHAPKSAGASLRRYNEAALTKDIQDLLDSWSDHLRGASAIFLRAPSHNKAIFLGGRTPPLDKADPRVRTVPFATRRATFREVRRVHDVLSTVQVYGRDTPVSSIVTPQKTAWKKSRSKSASRATGEQENAGKEQVESSSEEDDDSSTQLLVVEETVGTLDLREHEIHPPRRRRKRRKEKRLQDGEEREGLNEKGVADQQQTEVETPPPHPRRQRSRGPSSRPLQGEGGGVDEQWEFGLRDALYTACKTGDLAALHALLLLPAEHGADAATSLNRPVDDAGFTLLHVAAAAGQRGAIRVLLDAGSDPACKDRKGQTPYNVAPEKDTRNAFRKYMAEHPDKYDYGKAQVPAPLTSDIEAKKAEKKKAQKAARRQKEREQKEVKRKEEAEEEERRRFAALSDREKRALAAERRLAEQKAAAGCDISNIRRCWQCGESLLNKVPFRYLDFSFCAPRCVQAHRKAHDPAAGP</sequence>
<keyword evidence="8" id="KW-0863">Zinc-finger</keyword>
<comment type="subcellular location">
    <subcellularLocation>
        <location evidence="1">Cytoplasm</location>
    </subcellularLocation>
</comment>
<keyword evidence="10" id="KW-0862">Zinc</keyword>
<reference evidence="17" key="3">
    <citation type="submission" date="2025-09" db="UniProtKB">
        <authorList>
            <consortium name="Ensembl"/>
        </authorList>
    </citation>
    <scope>IDENTIFICATION</scope>
</reference>
<gene>
    <name evidence="17" type="primary">ANKZF1</name>
</gene>
<evidence type="ECO:0000256" key="15">
    <source>
        <dbReference type="SAM" id="MobiDB-lite"/>
    </source>
</evidence>
<feature type="compositionally biased region" description="Basic residues" evidence="15">
    <location>
        <begin position="589"/>
        <end position="599"/>
    </location>
</feature>
<dbReference type="InterPro" id="IPR047139">
    <property type="entry name" value="ANKZ1/VMS1"/>
</dbReference>
<feature type="region of interest" description="Disordered" evidence="15">
    <location>
        <begin position="97"/>
        <end position="133"/>
    </location>
</feature>
<feature type="active site" evidence="14">
    <location>
        <position position="221"/>
    </location>
</feature>
<dbReference type="Gene3D" id="1.25.40.20">
    <property type="entry name" value="Ankyrin repeat-containing domain"/>
    <property type="match status" value="1"/>
</dbReference>
<comment type="domain">
    <text evidence="14">The VLRF1 domain mediates binding to the 60S ribosomal subunit.</text>
</comment>
<evidence type="ECO:0000256" key="7">
    <source>
        <dbReference type="ARBA" id="ARBA00022759"/>
    </source>
</evidence>
<evidence type="ECO:0000256" key="5">
    <source>
        <dbReference type="ARBA" id="ARBA00022723"/>
    </source>
</evidence>
<dbReference type="GeneID" id="114797405"/>
<dbReference type="Pfam" id="PF18826">
    <property type="entry name" value="bVLRF1"/>
    <property type="match status" value="1"/>
</dbReference>
<evidence type="ECO:0000256" key="1">
    <source>
        <dbReference type="ARBA" id="ARBA00004496"/>
    </source>
</evidence>
<name>A0AAY4BIJ0_9TELE</name>
<evidence type="ECO:0000256" key="4">
    <source>
        <dbReference type="ARBA" id="ARBA00022722"/>
    </source>
</evidence>
<feature type="domain" description="VLRF1" evidence="16">
    <location>
        <begin position="178"/>
        <end position="321"/>
    </location>
</feature>
<dbReference type="InterPro" id="IPR041540">
    <property type="entry name" value="VATC"/>
</dbReference>
<evidence type="ECO:0000256" key="6">
    <source>
        <dbReference type="ARBA" id="ARBA00022737"/>
    </source>
</evidence>
<reference evidence="17 18" key="1">
    <citation type="submission" date="2020-06" db="EMBL/GenBank/DDBJ databases">
        <authorList>
            <consortium name="Wellcome Sanger Institute Data Sharing"/>
        </authorList>
    </citation>
    <scope>NUCLEOTIDE SEQUENCE [LARGE SCALE GENOMIC DNA]</scope>
</reference>
<evidence type="ECO:0000256" key="11">
    <source>
        <dbReference type="ARBA" id="ARBA00023043"/>
    </source>
</evidence>
<evidence type="ECO:0000259" key="16">
    <source>
        <dbReference type="PROSITE" id="PS52044"/>
    </source>
</evidence>
<protein>
    <recommendedName>
        <fullName evidence="16">VLRF1 domain-containing protein</fullName>
    </recommendedName>
</protein>
<evidence type="ECO:0000256" key="3">
    <source>
        <dbReference type="ARBA" id="ARBA00022490"/>
    </source>
</evidence>
<dbReference type="SMART" id="SM00248">
    <property type="entry name" value="ANK"/>
    <property type="match status" value="2"/>
</dbReference>
<evidence type="ECO:0000256" key="10">
    <source>
        <dbReference type="ARBA" id="ARBA00022833"/>
    </source>
</evidence>
<keyword evidence="18" id="KW-1185">Reference proteome</keyword>
<keyword evidence="9 14" id="KW-0378">Hydrolase</keyword>
<dbReference type="PROSITE" id="PS50088">
    <property type="entry name" value="ANK_REPEAT"/>
    <property type="match status" value="1"/>
</dbReference>
<dbReference type="Pfam" id="PF12796">
    <property type="entry name" value="Ank_2"/>
    <property type="match status" value="1"/>
</dbReference>
<keyword evidence="6" id="KW-0677">Repeat</keyword>
<feature type="region of interest" description="Disordered" evidence="15">
    <location>
        <begin position="335"/>
        <end position="460"/>
    </location>
</feature>
<dbReference type="InterPro" id="IPR036770">
    <property type="entry name" value="Ankyrin_rpt-contain_sf"/>
</dbReference>
<dbReference type="GO" id="GO:0005737">
    <property type="term" value="C:cytoplasm"/>
    <property type="evidence" value="ECO:0007669"/>
    <property type="project" value="UniProtKB-SubCell"/>
</dbReference>
<dbReference type="AlphaFoldDB" id="A0AAY4BIJ0"/>
<keyword evidence="3 14" id="KW-0963">Cytoplasm</keyword>
<feature type="compositionally biased region" description="Basic and acidic residues" evidence="15">
    <location>
        <begin position="409"/>
        <end position="424"/>
    </location>
</feature>
<dbReference type="PANTHER" id="PTHR16036">
    <property type="entry name" value="ANKYRIN REPEAT AND ZINC FINGER DOMAIN-CONTAINING PROTEIN 1"/>
    <property type="match status" value="1"/>
</dbReference>
<dbReference type="GO" id="GO:0016787">
    <property type="term" value="F:hydrolase activity"/>
    <property type="evidence" value="ECO:0007669"/>
    <property type="project" value="UniProtKB-KW"/>
</dbReference>
<dbReference type="RefSeq" id="XP_028848188.1">
    <property type="nucleotide sequence ID" value="XM_028992355.1"/>
</dbReference>
<evidence type="ECO:0000256" key="14">
    <source>
        <dbReference type="PROSITE-ProRule" id="PRU01389"/>
    </source>
</evidence>
<dbReference type="GeneTree" id="ENSGT00390000005911"/>
<keyword evidence="12" id="KW-0175">Coiled coil</keyword>
<proteinExistence type="inferred from homology"/>
<feature type="region of interest" description="Disordered" evidence="15">
    <location>
        <begin position="218"/>
        <end position="238"/>
    </location>
</feature>
<keyword evidence="4 14" id="KW-0540">Nuclease</keyword>
<reference evidence="17" key="2">
    <citation type="submission" date="2025-08" db="UniProtKB">
        <authorList>
            <consortium name="Ensembl"/>
        </authorList>
    </citation>
    <scope>IDENTIFICATION</scope>
</reference>
<feature type="compositionally biased region" description="Basic and acidic residues" evidence="15">
    <location>
        <begin position="600"/>
        <end position="625"/>
    </location>
</feature>
<evidence type="ECO:0000256" key="2">
    <source>
        <dbReference type="ARBA" id="ARBA00009262"/>
    </source>
</evidence>
<comment type="similarity">
    <text evidence="2 14">Belongs to the ANKZF1/VMS1 family.</text>
</comment>
<dbReference type="PANTHER" id="PTHR16036:SF2">
    <property type="entry name" value="TRNA ENDONUCLEASE ANKZF1"/>
    <property type="match status" value="1"/>
</dbReference>
<evidence type="ECO:0000256" key="8">
    <source>
        <dbReference type="ARBA" id="ARBA00022771"/>
    </source>
</evidence>
<feature type="compositionally biased region" description="Basic residues" evidence="15">
    <location>
        <begin position="398"/>
        <end position="408"/>
    </location>
</feature>
<dbReference type="PROSITE" id="PS50297">
    <property type="entry name" value="ANK_REP_REGION"/>
    <property type="match status" value="1"/>
</dbReference>